<dbReference type="Gene3D" id="3.90.190.10">
    <property type="entry name" value="Protein tyrosine phosphatase superfamily"/>
    <property type="match status" value="1"/>
</dbReference>
<dbReference type="GO" id="GO:0005829">
    <property type="term" value="C:cytosol"/>
    <property type="evidence" value="ECO:0007669"/>
    <property type="project" value="TreeGrafter"/>
</dbReference>
<dbReference type="GO" id="GO:0005634">
    <property type="term" value="C:nucleus"/>
    <property type="evidence" value="ECO:0007669"/>
    <property type="project" value="TreeGrafter"/>
</dbReference>
<dbReference type="GO" id="GO:0043491">
    <property type="term" value="P:phosphatidylinositol 3-kinase/protein kinase B signal transduction"/>
    <property type="evidence" value="ECO:0007669"/>
    <property type="project" value="TreeGrafter"/>
</dbReference>
<name>A0A6A6PI55_9PEZI</name>
<feature type="non-terminal residue" evidence="6">
    <location>
        <position position="1"/>
    </location>
</feature>
<evidence type="ECO:0000259" key="4">
    <source>
        <dbReference type="PROSITE" id="PS50056"/>
    </source>
</evidence>
<dbReference type="GO" id="GO:0005886">
    <property type="term" value="C:plasma membrane"/>
    <property type="evidence" value="ECO:0007669"/>
    <property type="project" value="TreeGrafter"/>
</dbReference>
<proteinExistence type="predicted"/>
<dbReference type="GO" id="GO:0004725">
    <property type="term" value="F:protein tyrosine phosphatase activity"/>
    <property type="evidence" value="ECO:0007669"/>
    <property type="project" value="TreeGrafter"/>
</dbReference>
<keyword evidence="7" id="KW-1185">Reference proteome</keyword>
<dbReference type="AlphaFoldDB" id="A0A6A6PI55"/>
<dbReference type="PANTHER" id="PTHR12305">
    <property type="entry name" value="PHOSPHATASE WITH HOMOLOGY TO TENSIN"/>
    <property type="match status" value="1"/>
</dbReference>
<dbReference type="RefSeq" id="XP_033586046.1">
    <property type="nucleotide sequence ID" value="XM_033730272.1"/>
</dbReference>
<dbReference type="GO" id="GO:0042995">
    <property type="term" value="C:cell projection"/>
    <property type="evidence" value="ECO:0007669"/>
    <property type="project" value="TreeGrafter"/>
</dbReference>
<reference evidence="6" key="1">
    <citation type="journal article" date="2020" name="Stud. Mycol.">
        <title>101 Dothideomycetes genomes: a test case for predicting lifestyles and emergence of pathogens.</title>
        <authorList>
            <person name="Haridas S."/>
            <person name="Albert R."/>
            <person name="Binder M."/>
            <person name="Bloem J."/>
            <person name="Labutti K."/>
            <person name="Salamov A."/>
            <person name="Andreopoulos B."/>
            <person name="Baker S."/>
            <person name="Barry K."/>
            <person name="Bills G."/>
            <person name="Bluhm B."/>
            <person name="Cannon C."/>
            <person name="Castanera R."/>
            <person name="Culley D."/>
            <person name="Daum C."/>
            <person name="Ezra D."/>
            <person name="Gonzalez J."/>
            <person name="Henrissat B."/>
            <person name="Kuo A."/>
            <person name="Liang C."/>
            <person name="Lipzen A."/>
            <person name="Lutzoni F."/>
            <person name="Magnuson J."/>
            <person name="Mondo S."/>
            <person name="Nolan M."/>
            <person name="Ohm R."/>
            <person name="Pangilinan J."/>
            <person name="Park H.-J."/>
            <person name="Ramirez L."/>
            <person name="Alfaro M."/>
            <person name="Sun H."/>
            <person name="Tritt A."/>
            <person name="Yoshinaga Y."/>
            <person name="Zwiers L.-H."/>
            <person name="Turgeon B."/>
            <person name="Goodwin S."/>
            <person name="Spatafora J."/>
            <person name="Crous P."/>
            <person name="Grigoriev I."/>
        </authorList>
    </citation>
    <scope>NUCLEOTIDE SEQUENCE</scope>
    <source>
        <strain evidence="6">CBS 113389</strain>
    </source>
</reference>
<dbReference type="EC" id="3.1.3.67" evidence="1"/>
<dbReference type="PROSITE" id="PS50056">
    <property type="entry name" value="TYR_PHOSPHATASE_2"/>
    <property type="match status" value="1"/>
</dbReference>
<protein>
    <recommendedName>
        <fullName evidence="1">phosphatidylinositol-3,4,5-trisphosphate 3-phosphatase</fullName>
        <ecNumber evidence="1">3.1.3.67</ecNumber>
    </recommendedName>
</protein>
<dbReference type="InterPro" id="IPR000387">
    <property type="entry name" value="Tyr_Pase_dom"/>
</dbReference>
<dbReference type="Proteomes" id="UP000799767">
    <property type="component" value="Unassembled WGS sequence"/>
</dbReference>
<feature type="region of interest" description="Disordered" evidence="3">
    <location>
        <begin position="383"/>
        <end position="439"/>
    </location>
</feature>
<gene>
    <name evidence="6" type="ORF">BDY17DRAFT_234711</name>
</gene>
<dbReference type="GO" id="GO:0016314">
    <property type="term" value="F:phosphatidylinositol-3,4,5-trisphosphate 3-phosphatase activity"/>
    <property type="evidence" value="ECO:0007669"/>
    <property type="project" value="UniProtKB-EC"/>
</dbReference>
<evidence type="ECO:0000256" key="2">
    <source>
        <dbReference type="ARBA" id="ARBA00022801"/>
    </source>
</evidence>
<sequence length="439" mass="49067">YSMASILRQIVAGPRAPHPEANLDLCYVTDKIIATSGPSATYPQLAYRNPLKELVKFLDSKHADQWAIWEFRAEGTGYPDSEVYGRVRHYPWPDHHPPPFNLIPLIMASMRNWLKEKDAPANRVVVVHCKAGKGRSGTVACSYLISEEGWTPQDAMQRFTERRMRPGFGVGISIPSQQRWISYVDRWSKGGKVYVERPVEITEVHVWGLRDGVKVAVEGYVDEGKVIHKFHTFQNSERQRVGGASRFGFVGSKRPEKEATLAQSADGSEAVVPSQVDDDSLDSDVIFRPSERILLPSSDVNIDFERRNKTRYGGFTMVTSVAHVWFNTFFEGQGPENNGIPENSGVFNIEWDAMDGIKGSSRKGTRAFDRIAVVWKATPSSRMPSVAINEPAPDEEVQQAAPADWRGNESTAGKVQRKLGLREEDLESQAVSRASSMKS</sequence>
<dbReference type="InterPro" id="IPR029023">
    <property type="entry name" value="Tensin_phosphatase"/>
</dbReference>
<dbReference type="InterPro" id="IPR003595">
    <property type="entry name" value="Tyr_Pase_cat"/>
</dbReference>
<feature type="compositionally biased region" description="Polar residues" evidence="3">
    <location>
        <begin position="429"/>
        <end position="439"/>
    </location>
</feature>
<dbReference type="PROSITE" id="PS51181">
    <property type="entry name" value="PPASE_TENSIN"/>
    <property type="match status" value="1"/>
</dbReference>
<dbReference type="GeneID" id="54471274"/>
<dbReference type="OrthoDB" id="16692at2759"/>
<dbReference type="PROSITE" id="PS00383">
    <property type="entry name" value="TYR_PHOSPHATASE_1"/>
    <property type="match status" value="1"/>
</dbReference>
<evidence type="ECO:0000313" key="6">
    <source>
        <dbReference type="EMBL" id="KAF2479476.1"/>
    </source>
</evidence>
<dbReference type="PANTHER" id="PTHR12305:SF81">
    <property type="entry name" value="PHOSPHATIDYLINOSITOL 3,4,5-TRISPHOSPHATE 3-PHOSPHATASE AND DUAL-SPECIFICITY PROTEIN PHOSPHATASE PTEN"/>
    <property type="match status" value="1"/>
</dbReference>
<dbReference type="InterPro" id="IPR000340">
    <property type="entry name" value="Dual-sp_phosphatase_cat-dom"/>
</dbReference>
<dbReference type="GO" id="GO:0051896">
    <property type="term" value="P:regulation of phosphatidylinositol 3-kinase/protein kinase B signal transduction"/>
    <property type="evidence" value="ECO:0007669"/>
    <property type="project" value="TreeGrafter"/>
</dbReference>
<feature type="domain" description="Tyrosine specific protein phosphatases" evidence="4">
    <location>
        <begin position="100"/>
        <end position="163"/>
    </location>
</feature>
<feature type="non-terminal residue" evidence="6">
    <location>
        <position position="439"/>
    </location>
</feature>
<accession>A0A6A6PI55</accession>
<dbReference type="CDD" id="cd14497">
    <property type="entry name" value="PTP_PTEN-like"/>
    <property type="match status" value="1"/>
</dbReference>
<dbReference type="Pfam" id="PF00782">
    <property type="entry name" value="DSPc"/>
    <property type="match status" value="1"/>
</dbReference>
<dbReference type="SUPFAM" id="SSF52799">
    <property type="entry name" value="(Phosphotyrosine protein) phosphatases II"/>
    <property type="match status" value="1"/>
</dbReference>
<dbReference type="InterPro" id="IPR029021">
    <property type="entry name" value="Prot-tyrosine_phosphatase-like"/>
</dbReference>
<organism evidence="6 7">
    <name type="scientific">Neohortaea acidophila</name>
    <dbReference type="NCBI Taxonomy" id="245834"/>
    <lineage>
        <taxon>Eukaryota</taxon>
        <taxon>Fungi</taxon>
        <taxon>Dikarya</taxon>
        <taxon>Ascomycota</taxon>
        <taxon>Pezizomycotina</taxon>
        <taxon>Dothideomycetes</taxon>
        <taxon>Dothideomycetidae</taxon>
        <taxon>Mycosphaerellales</taxon>
        <taxon>Teratosphaeriaceae</taxon>
        <taxon>Neohortaea</taxon>
    </lineage>
</organism>
<dbReference type="InterPro" id="IPR051281">
    <property type="entry name" value="Dual-spec_lipid-protein_phosph"/>
</dbReference>
<feature type="domain" description="Phosphatase tensin-type" evidence="5">
    <location>
        <begin position="14"/>
        <end position="191"/>
    </location>
</feature>
<evidence type="ECO:0000256" key="3">
    <source>
        <dbReference type="SAM" id="MobiDB-lite"/>
    </source>
</evidence>
<evidence type="ECO:0000259" key="5">
    <source>
        <dbReference type="PROSITE" id="PS51181"/>
    </source>
</evidence>
<evidence type="ECO:0000313" key="7">
    <source>
        <dbReference type="Proteomes" id="UP000799767"/>
    </source>
</evidence>
<dbReference type="InterPro" id="IPR016130">
    <property type="entry name" value="Tyr_Pase_AS"/>
</dbReference>
<evidence type="ECO:0000256" key="1">
    <source>
        <dbReference type="ARBA" id="ARBA00013015"/>
    </source>
</evidence>
<dbReference type="SMART" id="SM00404">
    <property type="entry name" value="PTPc_motif"/>
    <property type="match status" value="1"/>
</dbReference>
<dbReference type="EMBL" id="MU001641">
    <property type="protein sequence ID" value="KAF2479476.1"/>
    <property type="molecule type" value="Genomic_DNA"/>
</dbReference>
<keyword evidence="2" id="KW-0378">Hydrolase</keyword>
<dbReference type="GO" id="GO:0046856">
    <property type="term" value="P:phosphatidylinositol dephosphorylation"/>
    <property type="evidence" value="ECO:0007669"/>
    <property type="project" value="TreeGrafter"/>
</dbReference>